<dbReference type="SUPFAM" id="SSF52540">
    <property type="entry name" value="P-loop containing nucleoside triphosphate hydrolases"/>
    <property type="match status" value="1"/>
</dbReference>
<evidence type="ECO:0000259" key="8">
    <source>
        <dbReference type="PROSITE" id="PS50893"/>
    </source>
</evidence>
<dbReference type="SMART" id="SM00382">
    <property type="entry name" value="AAA"/>
    <property type="match status" value="1"/>
</dbReference>
<evidence type="ECO:0000256" key="5">
    <source>
        <dbReference type="ARBA" id="ARBA00022989"/>
    </source>
</evidence>
<name>A0A517M2T9_9BACT</name>
<accession>A0A517M2T9</accession>
<dbReference type="InterPro" id="IPR039421">
    <property type="entry name" value="Type_1_exporter"/>
</dbReference>
<feature type="transmembrane region" description="Helical" evidence="7">
    <location>
        <begin position="181"/>
        <end position="202"/>
    </location>
</feature>
<evidence type="ECO:0000256" key="1">
    <source>
        <dbReference type="ARBA" id="ARBA00004651"/>
    </source>
</evidence>
<feature type="domain" description="ABC transmembrane type-1" evidence="9">
    <location>
        <begin position="182"/>
        <end position="463"/>
    </location>
</feature>
<protein>
    <submittedName>
        <fullName evidence="10">Toxin RTX-I translocation ATP-binding protein</fullName>
    </submittedName>
</protein>
<feature type="transmembrane region" description="Helical" evidence="7">
    <location>
        <begin position="214"/>
        <end position="231"/>
    </location>
</feature>
<dbReference type="Gene3D" id="1.20.1560.10">
    <property type="entry name" value="ABC transporter type 1, transmembrane domain"/>
    <property type="match status" value="1"/>
</dbReference>
<dbReference type="GO" id="GO:0015421">
    <property type="term" value="F:ABC-type oligopeptide transporter activity"/>
    <property type="evidence" value="ECO:0007669"/>
    <property type="project" value="TreeGrafter"/>
</dbReference>
<dbReference type="RefSeq" id="WP_145346755.1">
    <property type="nucleotide sequence ID" value="NZ_CP036261.1"/>
</dbReference>
<evidence type="ECO:0000256" key="3">
    <source>
        <dbReference type="ARBA" id="ARBA00022741"/>
    </source>
</evidence>
<keyword evidence="5 7" id="KW-1133">Transmembrane helix</keyword>
<evidence type="ECO:0000313" key="11">
    <source>
        <dbReference type="Proteomes" id="UP000319557"/>
    </source>
</evidence>
<dbReference type="GO" id="GO:0005524">
    <property type="term" value="F:ATP binding"/>
    <property type="evidence" value="ECO:0007669"/>
    <property type="project" value="UniProtKB-KW"/>
</dbReference>
<dbReference type="InterPro" id="IPR003439">
    <property type="entry name" value="ABC_transporter-like_ATP-bd"/>
</dbReference>
<keyword evidence="11" id="KW-1185">Reference proteome</keyword>
<dbReference type="EMBL" id="CP036261">
    <property type="protein sequence ID" value="QDS89188.1"/>
    <property type="molecule type" value="Genomic_DNA"/>
</dbReference>
<dbReference type="PANTHER" id="PTHR43394:SF4">
    <property type="entry name" value="TOXIN SECRETION ABC TRANSPORTER ATP-BINDING PROTEIN"/>
    <property type="match status" value="1"/>
</dbReference>
<gene>
    <name evidence="10" type="primary">apxIB</name>
    <name evidence="10" type="ORF">EC9_33850</name>
</gene>
<sequence length="717" mass="78486">MKQPKSQCVGAVAILEKLASANPILERDAPRRAMFEVVEAWPGDPHRLWWKWFSEAAISLGLRTKTIDGSLDEVSRLAGLRAPLIFYREQASDGKAEWLGIVAANRKKFQVVVASEETEATHSVSPRGLRRMLRDFANEDKLRCVVVQADKSLSMEASGPDKKLEPNERLWQLLRPESSDIWLVVLFAFVVSLLMLASPMAVEALVNTVAFGRFLQPIVILSAILLTFLSFQGAIRGLQTYVVEVIQRRLFARVAGDLAFRLPRVETEPIDGKHLPEVVNRFFDITTIQKVAAQLLLDGVGLVLNTFIGMAVLAFYHPWLLGFDIFLVVAIAIIVFGLGRGAVASAVKESKQKYLMASWLEDIARCPTAFRSDGGADFAMVRADRFVAQYLAARSSHFRIVMRQVLFALGLQAVSSTILLGLGGWLVVAGELTLGQLVAAELIVTVIVGAFAKFGKHMESFYDLLASVDKLGILFDLRTQRDDGMLSLDTTQPASLELHALTYKWDGAAAILNEVDASVEGGERVAILGRSGSGKSTLLDLIFGLRSPTAGFLTIDGTDPRDLRPDVLRARVAIARPEVFHASVEENVDLRRDDVTSTEVRDVLRSLGLLDAVLRLKDGCDTELTSDGAPLSTNQSRILTLARATIGRPGLLLIDGVLDGLGGTELEQCLEYLMAPHQPWTLIVATCREDIAARFTRTMELGSQAAADSDFHGGVAR</sequence>
<keyword evidence="4 10" id="KW-0067">ATP-binding</keyword>
<comment type="subcellular location">
    <subcellularLocation>
        <location evidence="1">Cell membrane</location>
        <topology evidence="1">Multi-pass membrane protein</topology>
    </subcellularLocation>
</comment>
<evidence type="ECO:0000259" key="9">
    <source>
        <dbReference type="PROSITE" id="PS50929"/>
    </source>
</evidence>
<keyword evidence="3" id="KW-0547">Nucleotide-binding</keyword>
<dbReference type="InterPro" id="IPR003593">
    <property type="entry name" value="AAA+_ATPase"/>
</dbReference>
<evidence type="ECO:0000256" key="7">
    <source>
        <dbReference type="SAM" id="Phobius"/>
    </source>
</evidence>
<keyword evidence="2 7" id="KW-0812">Transmembrane</keyword>
<dbReference type="PROSITE" id="PS50893">
    <property type="entry name" value="ABC_TRANSPORTER_2"/>
    <property type="match status" value="1"/>
</dbReference>
<dbReference type="AlphaFoldDB" id="A0A517M2T9"/>
<feature type="transmembrane region" description="Helical" evidence="7">
    <location>
        <begin position="434"/>
        <end position="452"/>
    </location>
</feature>
<feature type="domain" description="ABC transporter" evidence="8">
    <location>
        <begin position="496"/>
        <end position="716"/>
    </location>
</feature>
<evidence type="ECO:0000313" key="10">
    <source>
        <dbReference type="EMBL" id="QDS89188.1"/>
    </source>
</evidence>
<evidence type="ECO:0000256" key="6">
    <source>
        <dbReference type="ARBA" id="ARBA00023136"/>
    </source>
</evidence>
<dbReference type="GO" id="GO:0005886">
    <property type="term" value="C:plasma membrane"/>
    <property type="evidence" value="ECO:0007669"/>
    <property type="project" value="UniProtKB-SubCell"/>
</dbReference>
<reference evidence="10 11" key="1">
    <citation type="submission" date="2019-02" db="EMBL/GenBank/DDBJ databases">
        <title>Deep-cultivation of Planctomycetes and their phenomic and genomic characterization uncovers novel biology.</title>
        <authorList>
            <person name="Wiegand S."/>
            <person name="Jogler M."/>
            <person name="Boedeker C."/>
            <person name="Pinto D."/>
            <person name="Vollmers J."/>
            <person name="Rivas-Marin E."/>
            <person name="Kohn T."/>
            <person name="Peeters S.H."/>
            <person name="Heuer A."/>
            <person name="Rast P."/>
            <person name="Oberbeckmann S."/>
            <person name="Bunk B."/>
            <person name="Jeske O."/>
            <person name="Meyerdierks A."/>
            <person name="Storesund J.E."/>
            <person name="Kallscheuer N."/>
            <person name="Luecker S."/>
            <person name="Lage O.M."/>
            <person name="Pohl T."/>
            <person name="Merkel B.J."/>
            <person name="Hornburger P."/>
            <person name="Mueller R.-W."/>
            <person name="Bruemmer F."/>
            <person name="Labrenz M."/>
            <person name="Spormann A.M."/>
            <person name="Op den Camp H."/>
            <person name="Overmann J."/>
            <person name="Amann R."/>
            <person name="Jetten M.S.M."/>
            <person name="Mascher T."/>
            <person name="Medema M.H."/>
            <person name="Devos D.P."/>
            <person name="Kaster A.-K."/>
            <person name="Ovreas L."/>
            <person name="Rohde M."/>
            <person name="Galperin M.Y."/>
            <person name="Jogler C."/>
        </authorList>
    </citation>
    <scope>NUCLEOTIDE SEQUENCE [LARGE SCALE GENOMIC DNA]</scope>
    <source>
        <strain evidence="10 11">EC9</strain>
    </source>
</reference>
<dbReference type="InterPro" id="IPR011527">
    <property type="entry name" value="ABC1_TM_dom"/>
</dbReference>
<feature type="transmembrane region" description="Helical" evidence="7">
    <location>
        <begin position="405"/>
        <end position="428"/>
    </location>
</feature>
<dbReference type="InterPro" id="IPR036640">
    <property type="entry name" value="ABC1_TM_sf"/>
</dbReference>
<dbReference type="SUPFAM" id="SSF90123">
    <property type="entry name" value="ABC transporter transmembrane region"/>
    <property type="match status" value="1"/>
</dbReference>
<feature type="transmembrane region" description="Helical" evidence="7">
    <location>
        <begin position="325"/>
        <end position="347"/>
    </location>
</feature>
<evidence type="ECO:0000256" key="4">
    <source>
        <dbReference type="ARBA" id="ARBA00022840"/>
    </source>
</evidence>
<dbReference type="Gene3D" id="3.40.50.300">
    <property type="entry name" value="P-loop containing nucleotide triphosphate hydrolases"/>
    <property type="match status" value="1"/>
</dbReference>
<dbReference type="InterPro" id="IPR027417">
    <property type="entry name" value="P-loop_NTPase"/>
</dbReference>
<dbReference type="GO" id="GO:0016887">
    <property type="term" value="F:ATP hydrolysis activity"/>
    <property type="evidence" value="ECO:0007669"/>
    <property type="project" value="InterPro"/>
</dbReference>
<dbReference type="Pfam" id="PF00005">
    <property type="entry name" value="ABC_tran"/>
    <property type="match status" value="1"/>
</dbReference>
<feature type="transmembrane region" description="Helical" evidence="7">
    <location>
        <begin position="295"/>
        <end position="319"/>
    </location>
</feature>
<organism evidence="10 11">
    <name type="scientific">Rosistilla ulvae</name>
    <dbReference type="NCBI Taxonomy" id="1930277"/>
    <lineage>
        <taxon>Bacteria</taxon>
        <taxon>Pseudomonadati</taxon>
        <taxon>Planctomycetota</taxon>
        <taxon>Planctomycetia</taxon>
        <taxon>Pirellulales</taxon>
        <taxon>Pirellulaceae</taxon>
        <taxon>Rosistilla</taxon>
    </lineage>
</organism>
<evidence type="ECO:0000256" key="2">
    <source>
        <dbReference type="ARBA" id="ARBA00022692"/>
    </source>
</evidence>
<dbReference type="PROSITE" id="PS50929">
    <property type="entry name" value="ABC_TM1F"/>
    <property type="match status" value="1"/>
</dbReference>
<dbReference type="Proteomes" id="UP000319557">
    <property type="component" value="Chromosome"/>
</dbReference>
<keyword evidence="6 7" id="KW-0472">Membrane</keyword>
<dbReference type="KEGG" id="ruv:EC9_33850"/>
<proteinExistence type="predicted"/>
<dbReference type="PANTHER" id="PTHR43394">
    <property type="entry name" value="ATP-DEPENDENT PERMEASE MDL1, MITOCHONDRIAL"/>
    <property type="match status" value="1"/>
</dbReference>
<dbReference type="OrthoDB" id="311344at2"/>